<dbReference type="InterPro" id="IPR016072">
    <property type="entry name" value="Skp1_comp_dimer"/>
</dbReference>
<keyword evidence="4 7" id="KW-0833">Ubl conjugation pathway</keyword>
<dbReference type="GO" id="GO:0016567">
    <property type="term" value="P:protein ubiquitination"/>
    <property type="evidence" value="ECO:0007669"/>
    <property type="project" value="UniProtKB-UniRule"/>
</dbReference>
<dbReference type="FunFam" id="3.30.710.10:FF:000170">
    <property type="entry name" value="SKP1-like protein 5"/>
    <property type="match status" value="1"/>
</dbReference>
<gene>
    <name evidence="10" type="ORF">TSUD_369800</name>
</gene>
<evidence type="ECO:0000256" key="2">
    <source>
        <dbReference type="ARBA" id="ARBA00004906"/>
    </source>
</evidence>
<feature type="domain" description="SKP1 component dimerisation" evidence="8">
    <location>
        <begin position="108"/>
        <end position="155"/>
    </location>
</feature>
<evidence type="ECO:0000313" key="11">
    <source>
        <dbReference type="Proteomes" id="UP000242715"/>
    </source>
</evidence>
<dbReference type="Proteomes" id="UP000242715">
    <property type="component" value="Unassembled WGS sequence"/>
</dbReference>
<evidence type="ECO:0000256" key="7">
    <source>
        <dbReference type="PIRNR" id="PIRNR028729"/>
    </source>
</evidence>
<dbReference type="AlphaFoldDB" id="A0A2Z6MEQ7"/>
<dbReference type="OrthoDB" id="959772at2759"/>
<dbReference type="SUPFAM" id="SSF81382">
    <property type="entry name" value="Skp1 dimerisation domain-like"/>
    <property type="match status" value="1"/>
</dbReference>
<name>A0A2Z6MEQ7_TRISU</name>
<dbReference type="InterPro" id="IPR011333">
    <property type="entry name" value="SKP1/BTB/POZ_sf"/>
</dbReference>
<dbReference type="PANTHER" id="PTHR11165">
    <property type="entry name" value="SKP1"/>
    <property type="match status" value="1"/>
</dbReference>
<comment type="similarity">
    <text evidence="3 7">Belongs to the SKP1 family.</text>
</comment>
<evidence type="ECO:0000256" key="5">
    <source>
        <dbReference type="ARBA" id="ARBA00023242"/>
    </source>
</evidence>
<evidence type="ECO:0000313" key="10">
    <source>
        <dbReference type="EMBL" id="GAU23872.1"/>
    </source>
</evidence>
<keyword evidence="5" id="KW-0539">Nucleus</keyword>
<dbReference type="InterPro" id="IPR036296">
    <property type="entry name" value="SKP1-like_dim_sf"/>
</dbReference>
<evidence type="ECO:0000256" key="4">
    <source>
        <dbReference type="ARBA" id="ARBA00022786"/>
    </source>
</evidence>
<comment type="subunit">
    <text evidence="7">Part of a SCF (SKP1-cullin-F-box) protein ligase complex.</text>
</comment>
<dbReference type="PIRSF" id="PIRSF028729">
    <property type="entry name" value="E3_ubiquit_lig_SCF_Skp"/>
    <property type="match status" value="1"/>
</dbReference>
<dbReference type="SMART" id="SM00512">
    <property type="entry name" value="Skp1"/>
    <property type="match status" value="1"/>
</dbReference>
<dbReference type="UniPathway" id="UPA00143"/>
<dbReference type="CDD" id="cd18322">
    <property type="entry name" value="BTB_POZ_SKP1"/>
    <property type="match status" value="1"/>
</dbReference>
<comment type="function">
    <text evidence="6 7">Involved in ubiquitination and subsequent proteasomal degradation of target proteins. Together with CUL1, RBX1 and a F-box protein, it forms a SCF E3 ubiquitin ligase complex. The functional specificity of this complex depends on the type of F-box protein. In the SCF complex, it serves as an adapter that links the F-box protein to CUL1.</text>
</comment>
<evidence type="ECO:0000259" key="9">
    <source>
        <dbReference type="Pfam" id="PF03931"/>
    </source>
</evidence>
<dbReference type="Pfam" id="PF01466">
    <property type="entry name" value="Skp1"/>
    <property type="match status" value="1"/>
</dbReference>
<dbReference type="InterPro" id="IPR016073">
    <property type="entry name" value="Skp1_comp_POZ"/>
</dbReference>
<protein>
    <recommendedName>
        <fullName evidence="7">SKP1-like protein</fullName>
    </recommendedName>
</protein>
<proteinExistence type="inferred from homology"/>
<comment type="subcellular location">
    <subcellularLocation>
        <location evidence="1">Nucleus</location>
    </subcellularLocation>
</comment>
<dbReference type="EMBL" id="DF973279">
    <property type="protein sequence ID" value="GAU23872.1"/>
    <property type="molecule type" value="Genomic_DNA"/>
</dbReference>
<evidence type="ECO:0000256" key="3">
    <source>
        <dbReference type="ARBA" id="ARBA00009993"/>
    </source>
</evidence>
<evidence type="ECO:0000256" key="1">
    <source>
        <dbReference type="ARBA" id="ARBA00004123"/>
    </source>
</evidence>
<dbReference type="SUPFAM" id="SSF54695">
    <property type="entry name" value="POZ domain"/>
    <property type="match status" value="1"/>
</dbReference>
<keyword evidence="11" id="KW-1185">Reference proteome</keyword>
<sequence>MASTKKITLKCSDGETFVIDEVIALESQTIKHMIEDNCADTGIPLPVVTGKILAKVIEYCKKHVQGASSEEEKPQNDDDLKAWDLDFVKVDQATLFELILAANYLNIKSLLDLTTQAAADMIKDKTPEEVRKIFNIENDFSPEEEAKIREENKWAFE</sequence>
<accession>A0A2Z6MEQ7</accession>
<comment type="pathway">
    <text evidence="2 7">Protein modification; protein ubiquitination.</text>
</comment>
<dbReference type="GO" id="GO:0006511">
    <property type="term" value="P:ubiquitin-dependent protein catabolic process"/>
    <property type="evidence" value="ECO:0007669"/>
    <property type="project" value="InterPro"/>
</dbReference>
<reference evidence="11" key="1">
    <citation type="journal article" date="2017" name="Front. Plant Sci.">
        <title>Climate Clever Clovers: New Paradigm to Reduce the Environmental Footprint of Ruminants by Breeding Low Methanogenic Forages Utilizing Haplotype Variation.</title>
        <authorList>
            <person name="Kaur P."/>
            <person name="Appels R."/>
            <person name="Bayer P.E."/>
            <person name="Keeble-Gagnere G."/>
            <person name="Wang J."/>
            <person name="Hirakawa H."/>
            <person name="Shirasawa K."/>
            <person name="Vercoe P."/>
            <person name="Stefanova K."/>
            <person name="Durmic Z."/>
            <person name="Nichols P."/>
            <person name="Revell C."/>
            <person name="Isobe S.N."/>
            <person name="Edwards D."/>
            <person name="Erskine W."/>
        </authorList>
    </citation>
    <scope>NUCLEOTIDE SEQUENCE [LARGE SCALE GENOMIC DNA]</scope>
    <source>
        <strain evidence="11">cv. Daliak</strain>
    </source>
</reference>
<organism evidence="10 11">
    <name type="scientific">Trifolium subterraneum</name>
    <name type="common">Subterranean clover</name>
    <dbReference type="NCBI Taxonomy" id="3900"/>
    <lineage>
        <taxon>Eukaryota</taxon>
        <taxon>Viridiplantae</taxon>
        <taxon>Streptophyta</taxon>
        <taxon>Embryophyta</taxon>
        <taxon>Tracheophyta</taxon>
        <taxon>Spermatophyta</taxon>
        <taxon>Magnoliopsida</taxon>
        <taxon>eudicotyledons</taxon>
        <taxon>Gunneridae</taxon>
        <taxon>Pentapetalae</taxon>
        <taxon>rosids</taxon>
        <taxon>fabids</taxon>
        <taxon>Fabales</taxon>
        <taxon>Fabaceae</taxon>
        <taxon>Papilionoideae</taxon>
        <taxon>50 kb inversion clade</taxon>
        <taxon>NPAAA clade</taxon>
        <taxon>Hologalegina</taxon>
        <taxon>IRL clade</taxon>
        <taxon>Trifolieae</taxon>
        <taxon>Trifolium</taxon>
    </lineage>
</organism>
<feature type="domain" description="SKP1 component POZ" evidence="9">
    <location>
        <begin position="5"/>
        <end position="65"/>
    </location>
</feature>
<dbReference type="InterPro" id="IPR016897">
    <property type="entry name" value="SKP1"/>
</dbReference>
<dbReference type="GO" id="GO:0005634">
    <property type="term" value="C:nucleus"/>
    <property type="evidence" value="ECO:0007669"/>
    <property type="project" value="UniProtKB-SubCell"/>
</dbReference>
<dbReference type="Pfam" id="PF03931">
    <property type="entry name" value="Skp1_POZ"/>
    <property type="match status" value="1"/>
</dbReference>
<dbReference type="GO" id="GO:0009867">
    <property type="term" value="P:jasmonic acid mediated signaling pathway"/>
    <property type="evidence" value="ECO:0007669"/>
    <property type="project" value="UniProtKB-ARBA"/>
</dbReference>
<dbReference type="InterPro" id="IPR001232">
    <property type="entry name" value="SKP1-like"/>
</dbReference>
<evidence type="ECO:0000256" key="6">
    <source>
        <dbReference type="ARBA" id="ARBA00054396"/>
    </source>
</evidence>
<dbReference type="Gene3D" id="3.30.710.10">
    <property type="entry name" value="Potassium Channel Kv1.1, Chain A"/>
    <property type="match status" value="1"/>
</dbReference>
<evidence type="ECO:0000259" key="8">
    <source>
        <dbReference type="Pfam" id="PF01466"/>
    </source>
</evidence>